<dbReference type="SUPFAM" id="SSF69349">
    <property type="entry name" value="Phage fibre proteins"/>
    <property type="match status" value="1"/>
</dbReference>
<dbReference type="InterPro" id="IPR006531">
    <property type="entry name" value="Gp5/Vgr_OB"/>
</dbReference>
<protein>
    <submittedName>
        <fullName evidence="2">Putative baseplate hub and lysozyme</fullName>
    </submittedName>
</protein>
<accession>A0A7T8IVV4</accession>
<feature type="domain" description="Gp5/Type VI secretion system Vgr protein OB-fold" evidence="1">
    <location>
        <begin position="19"/>
        <end position="97"/>
    </location>
</feature>
<keyword evidence="3" id="KW-1185">Reference proteome</keyword>
<gene>
    <name evidence="2" type="ORF">pEaSNUABM5_00131</name>
</gene>
<name>A0A7T8IVV4_9CAUD</name>
<proteinExistence type="predicted"/>
<organism evidence="2 3">
    <name type="scientific">Erwinia phage pEa_SNUABM_5</name>
    <dbReference type="NCBI Taxonomy" id="2797313"/>
    <lineage>
        <taxon>Viruses</taxon>
        <taxon>Duplodnaviria</taxon>
        <taxon>Heunggongvirae</taxon>
        <taxon>Uroviricota</taxon>
        <taxon>Caudoviricetes</taxon>
        <taxon>Rivsvirus</taxon>
        <taxon>Rivsvirus SNUABM5</taxon>
    </lineage>
</organism>
<dbReference type="Proteomes" id="UP000596123">
    <property type="component" value="Segment"/>
</dbReference>
<sequence length="262" mass="28956">MIPLNDNVSKKGIDRFMDYEGVVIDNNDPQRISQVKVRIKGLMDDVEDENLPWLRPHIRHLEGYLGGSQVNAFGMFSVPVRGSRVTVNFPTGELYEGQYSGHARPTEAEQLPASLINYPHRIVIQLSTGTQMIIDRKTRETFLILSGDYNQTIFGDVTQTIVGNQSLVVTGNKSDIPDYILNDPAMTAGKLKASPAKRIKFLGKAKGDAGNQYLHVKGNQTVIVEGDRHVTVNGRDTLKVKRDIETTAGGEIKANGQVINLN</sequence>
<evidence type="ECO:0000313" key="2">
    <source>
        <dbReference type="EMBL" id="QQO90273.1"/>
    </source>
</evidence>
<evidence type="ECO:0000313" key="3">
    <source>
        <dbReference type="Proteomes" id="UP000596123"/>
    </source>
</evidence>
<evidence type="ECO:0000259" key="1">
    <source>
        <dbReference type="Pfam" id="PF04717"/>
    </source>
</evidence>
<reference evidence="2 3" key="1">
    <citation type="submission" date="2020-12" db="EMBL/GenBank/DDBJ databases">
        <title>Complete genome sequence of Erwinia phage pEa_SNUABM_5.</title>
        <authorList>
            <person name="Kim S.G."/>
            <person name="Lee S.B."/>
            <person name="Kwon J."/>
            <person name="Park S.C."/>
        </authorList>
    </citation>
    <scope>NUCLEOTIDE SEQUENCE [LARGE SCALE GENOMIC DNA]</scope>
</reference>
<dbReference type="EMBL" id="MW366843">
    <property type="protein sequence ID" value="QQO90273.1"/>
    <property type="molecule type" value="Genomic_DNA"/>
</dbReference>
<dbReference type="Pfam" id="PF04717">
    <property type="entry name" value="Phage_base_V"/>
    <property type="match status" value="1"/>
</dbReference>
<dbReference type="Gene3D" id="2.40.50.260">
    <property type="entry name" value="Nucleic acid-binding protein domain"/>
    <property type="match status" value="1"/>
</dbReference>
<dbReference type="SUPFAM" id="SSF69255">
    <property type="entry name" value="gp5 N-terminal domain-like"/>
    <property type="match status" value="1"/>
</dbReference>